<dbReference type="AlphaFoldDB" id="A0A1T4YXI2"/>
<dbReference type="SUPFAM" id="SSF50952">
    <property type="entry name" value="Soluble quinoprotein glucose dehydrogenase"/>
    <property type="match status" value="1"/>
</dbReference>
<dbReference type="Proteomes" id="UP000190774">
    <property type="component" value="Unassembled WGS sequence"/>
</dbReference>
<protein>
    <submittedName>
        <fullName evidence="2">Glucose/arabinose dehydrogenase, beta-propeller fold</fullName>
    </submittedName>
</protein>
<proteinExistence type="predicted"/>
<dbReference type="Gene3D" id="2.120.10.30">
    <property type="entry name" value="TolB, C-terminal domain"/>
    <property type="match status" value="1"/>
</dbReference>
<reference evidence="3" key="1">
    <citation type="submission" date="2017-02" db="EMBL/GenBank/DDBJ databases">
        <authorList>
            <person name="Varghese N."/>
            <person name="Submissions S."/>
        </authorList>
    </citation>
    <scope>NUCLEOTIDE SEQUENCE [LARGE SCALE GENOMIC DNA]</scope>
    <source>
        <strain evidence="3">ATCC 700200</strain>
    </source>
</reference>
<keyword evidence="1" id="KW-0732">Signal</keyword>
<feature type="chain" id="PRO_5010580557" evidence="1">
    <location>
        <begin position="22"/>
        <end position="496"/>
    </location>
</feature>
<dbReference type="EMBL" id="FUYE01000019">
    <property type="protein sequence ID" value="SKB06001.1"/>
    <property type="molecule type" value="Genomic_DNA"/>
</dbReference>
<sequence>MVMKLVSRAVLFFTAVSSLVAEQETNPYYRVVTYEVPKGLNLEASGLAVLPDGKLAMSIRRGEVWIIQNPQAEPATVENLGYKLFASGMHEILGMDWHEGALYVTQRSEVTRLRDTDNDGTADEYITVGQGWGVSGAYHEYAYGPVFDREGNMHNTLNCSMGKKWPGAGEEATHPLWRGWSVITPKGSTKATGFSAGFRSPCGIGLNAEGDVFATDQQGNWMPTNPLMHIRKGAYFSHADSLVDMKRPDSPIQAPEGKQPDGITVAEAMRELPHYTPPAVWFPYVKFGQSPTGLRCDLTGGKFGPFEKQLFVGEFVLSGVNRVYLEKVGGEYQGACFPFMNGLQSAVLTLNFLTDGSLVVGQSNRGWNSYGNRPFGVQRIVPTGKVPLEVQKLEALKDGFRFTFTRPIKPANWTQMKAQSYTYLFTAKYGSPEEDVADLKLSDFKLSDDALSLTVKCANLRPGYVHEFELPEVNAKDGSPLWHRLSAYTLNKVPEK</sequence>
<feature type="signal peptide" evidence="1">
    <location>
        <begin position="1"/>
        <end position="21"/>
    </location>
</feature>
<accession>A0A1T4YXI2</accession>
<dbReference type="InterPro" id="IPR011042">
    <property type="entry name" value="6-blade_b-propeller_TolB-like"/>
</dbReference>
<name>A0A1T4YXI2_9BACT</name>
<dbReference type="RefSeq" id="WP_176159607.1">
    <property type="nucleotide sequence ID" value="NZ_FUYE01000019.1"/>
</dbReference>
<dbReference type="PANTHER" id="PTHR33546">
    <property type="entry name" value="LARGE, MULTIFUNCTIONAL SECRETED PROTEIN-RELATED"/>
    <property type="match status" value="1"/>
</dbReference>
<dbReference type="STRING" id="48467.SAMN02745166_04393"/>
<dbReference type="PANTHER" id="PTHR33546:SF1">
    <property type="entry name" value="LARGE, MULTIFUNCTIONAL SECRETED PROTEIN"/>
    <property type="match status" value="1"/>
</dbReference>
<evidence type="ECO:0000313" key="3">
    <source>
        <dbReference type="Proteomes" id="UP000190774"/>
    </source>
</evidence>
<organism evidence="2 3">
    <name type="scientific">Prosthecobacter debontii</name>
    <dbReference type="NCBI Taxonomy" id="48467"/>
    <lineage>
        <taxon>Bacteria</taxon>
        <taxon>Pseudomonadati</taxon>
        <taxon>Verrucomicrobiota</taxon>
        <taxon>Verrucomicrobiia</taxon>
        <taxon>Verrucomicrobiales</taxon>
        <taxon>Verrucomicrobiaceae</taxon>
        <taxon>Prosthecobacter</taxon>
    </lineage>
</organism>
<dbReference type="InterPro" id="IPR011041">
    <property type="entry name" value="Quinoprot_gluc/sorb_DH_b-prop"/>
</dbReference>
<gene>
    <name evidence="2" type="ORF">SAMN02745166_04393</name>
</gene>
<evidence type="ECO:0000256" key="1">
    <source>
        <dbReference type="SAM" id="SignalP"/>
    </source>
</evidence>
<keyword evidence="3" id="KW-1185">Reference proteome</keyword>
<evidence type="ECO:0000313" key="2">
    <source>
        <dbReference type="EMBL" id="SKB06001.1"/>
    </source>
</evidence>